<accession>A0A6C1CBT0</accession>
<proteinExistence type="predicted"/>
<dbReference type="Proteomes" id="UP000298111">
    <property type="component" value="Unassembled WGS sequence"/>
</dbReference>
<dbReference type="NCBIfam" id="NF033521">
    <property type="entry name" value="lasso_leader_L3"/>
    <property type="match status" value="1"/>
</dbReference>
<sequence>MEHTYEPPALTELGDFGELTQCLPSGDCPDFLGCGRAIWCI</sequence>
<comment type="caution">
    <text evidence="1">The sequence shown here is derived from an EMBL/GenBank/DDBJ whole genome shotgun (WGS) entry which is preliminary data.</text>
</comment>
<evidence type="ECO:0000313" key="1">
    <source>
        <dbReference type="EMBL" id="TGG75936.1"/>
    </source>
</evidence>
<gene>
    <name evidence="1" type="ORF">D8771_31530</name>
</gene>
<dbReference type="EMBL" id="RCIY01000114">
    <property type="protein sequence ID" value="TGG75936.1"/>
    <property type="molecule type" value="Genomic_DNA"/>
</dbReference>
<evidence type="ECO:0000313" key="2">
    <source>
        <dbReference type="Proteomes" id="UP000298111"/>
    </source>
</evidence>
<dbReference type="AlphaFoldDB" id="A0A6C1CBT0"/>
<reference evidence="1 2" key="1">
    <citation type="submission" date="2018-10" db="EMBL/GenBank/DDBJ databases">
        <title>Isolation of pseudouridimycin from Streptomyces albus DSM 40763.</title>
        <authorList>
            <person name="Rosenqvist P."/>
            <person name="Metsae-Ketelae M."/>
            <person name="Virta P."/>
        </authorList>
    </citation>
    <scope>NUCLEOTIDE SEQUENCE [LARGE SCALE GENOMIC DNA]</scope>
    <source>
        <strain evidence="1 2">DSM 40763</strain>
    </source>
</reference>
<organism evidence="1 2">
    <name type="scientific">Streptomyces albus</name>
    <dbReference type="NCBI Taxonomy" id="1888"/>
    <lineage>
        <taxon>Bacteria</taxon>
        <taxon>Bacillati</taxon>
        <taxon>Actinomycetota</taxon>
        <taxon>Actinomycetes</taxon>
        <taxon>Kitasatosporales</taxon>
        <taxon>Streptomycetaceae</taxon>
        <taxon>Streptomyces</taxon>
    </lineage>
</organism>
<protein>
    <submittedName>
        <fullName evidence="1">Lasso RiPP family leader peptide-containing protein</fullName>
    </submittedName>
</protein>
<name>A0A6C1CBT0_9ACTN</name>